<dbReference type="STRING" id="314278.NB231_14313"/>
<dbReference type="eggNOG" id="COG1250">
    <property type="taxonomic scope" value="Bacteria"/>
</dbReference>
<keyword evidence="9" id="KW-0443">Lipid metabolism</keyword>
<organism evidence="16 17">
    <name type="scientific">Nitrococcus mobilis Nb-231</name>
    <dbReference type="NCBI Taxonomy" id="314278"/>
    <lineage>
        <taxon>Bacteria</taxon>
        <taxon>Pseudomonadati</taxon>
        <taxon>Pseudomonadota</taxon>
        <taxon>Gammaproteobacteria</taxon>
        <taxon>Chromatiales</taxon>
        <taxon>Ectothiorhodospiraceae</taxon>
        <taxon>Nitrococcus</taxon>
    </lineage>
</organism>
<dbReference type="FunFam" id="3.90.226.10:FF:000011">
    <property type="entry name" value="Fatty acid oxidation complex subunit alpha"/>
    <property type="match status" value="1"/>
</dbReference>
<evidence type="ECO:0000256" key="1">
    <source>
        <dbReference type="ARBA" id="ARBA00005005"/>
    </source>
</evidence>
<comment type="caution">
    <text evidence="16">The sequence shown here is derived from an EMBL/GenBank/DDBJ whole genome shotgun (WGS) entry which is preliminary data.</text>
</comment>
<dbReference type="UniPathway" id="UPA00659"/>
<comment type="similarity">
    <text evidence="2">In the central section; belongs to the 3-hydroxyacyl-CoA dehydrogenase family.</text>
</comment>
<dbReference type="InterPro" id="IPR006176">
    <property type="entry name" value="3-OHacyl-CoA_DH_NAD-bd"/>
</dbReference>
<dbReference type="InterPro" id="IPR006180">
    <property type="entry name" value="3-OHacyl-CoA_DH_CS"/>
</dbReference>
<evidence type="ECO:0000256" key="6">
    <source>
        <dbReference type="ARBA" id="ARBA00022963"/>
    </source>
</evidence>
<evidence type="ECO:0000313" key="16">
    <source>
        <dbReference type="EMBL" id="EAR23001.1"/>
    </source>
</evidence>
<dbReference type="SUPFAM" id="SSF51735">
    <property type="entry name" value="NAD(P)-binding Rossmann-fold domains"/>
    <property type="match status" value="1"/>
</dbReference>
<keyword evidence="5" id="KW-0276">Fatty acid metabolism</keyword>
<dbReference type="GO" id="GO:0070403">
    <property type="term" value="F:NAD+ binding"/>
    <property type="evidence" value="ECO:0007669"/>
    <property type="project" value="InterPro"/>
</dbReference>
<comment type="pathway">
    <text evidence="1">Lipid metabolism; fatty acid beta-oxidation.</text>
</comment>
<dbReference type="FunFam" id="3.40.50.720:FF:000009">
    <property type="entry name" value="Fatty oxidation complex, alpha subunit"/>
    <property type="match status" value="1"/>
</dbReference>
<dbReference type="PROSITE" id="PS00067">
    <property type="entry name" value="3HCDH"/>
    <property type="match status" value="1"/>
</dbReference>
<name>A4BL13_9GAMM</name>
<dbReference type="EMBL" id="AAOF01000001">
    <property type="protein sequence ID" value="EAR23001.1"/>
    <property type="molecule type" value="Genomic_DNA"/>
</dbReference>
<accession>A4BL13</accession>
<feature type="domain" description="3-hydroxyacyl-CoA dehydrogenase C-terminal" evidence="14">
    <location>
        <begin position="513"/>
        <end position="606"/>
    </location>
</feature>
<keyword evidence="17" id="KW-1185">Reference proteome</keyword>
<dbReference type="CDD" id="cd06558">
    <property type="entry name" value="crotonase-like"/>
    <property type="match status" value="1"/>
</dbReference>
<keyword evidence="8" id="KW-0520">NAD</keyword>
<dbReference type="EC" id="4.2.1.17" evidence="4"/>
<dbReference type="GO" id="GO:0016509">
    <property type="term" value="F:long-chain (3S)-3-hydroxyacyl-CoA dehydrogenase (NAD+) activity"/>
    <property type="evidence" value="ECO:0007669"/>
    <property type="project" value="TreeGrafter"/>
</dbReference>
<protein>
    <recommendedName>
        <fullName evidence="4">enoyl-CoA hydratase</fullName>
        <ecNumber evidence="4">4.2.1.17</ecNumber>
    </recommendedName>
</protein>
<gene>
    <name evidence="16" type="ORF">NB231_14313</name>
</gene>
<dbReference type="InterPro" id="IPR036291">
    <property type="entry name" value="NAD(P)-bd_dom_sf"/>
</dbReference>
<comment type="similarity">
    <text evidence="13">Belongs to the enoyl-CoA hydratase/isomerase family.</text>
</comment>
<dbReference type="PANTHER" id="PTHR43612">
    <property type="entry name" value="TRIFUNCTIONAL ENZYME SUBUNIT ALPHA"/>
    <property type="match status" value="1"/>
</dbReference>
<evidence type="ECO:0000256" key="8">
    <source>
        <dbReference type="ARBA" id="ARBA00023027"/>
    </source>
</evidence>
<keyword evidence="10" id="KW-0456">Lyase</keyword>
<dbReference type="InterPro" id="IPR018376">
    <property type="entry name" value="Enoyl-CoA_hyd/isom_CS"/>
</dbReference>
<dbReference type="InterPro" id="IPR001753">
    <property type="entry name" value="Enoyl-CoA_hydra/iso"/>
</dbReference>
<keyword evidence="11" id="KW-0511">Multifunctional enzyme</keyword>
<evidence type="ECO:0000256" key="11">
    <source>
        <dbReference type="ARBA" id="ARBA00023268"/>
    </source>
</evidence>
<dbReference type="Pfam" id="PF00725">
    <property type="entry name" value="3HCDH"/>
    <property type="match status" value="2"/>
</dbReference>
<reference evidence="16 17" key="1">
    <citation type="submission" date="2006-02" db="EMBL/GenBank/DDBJ databases">
        <authorList>
            <person name="Waterbury J."/>
            <person name="Ferriera S."/>
            <person name="Johnson J."/>
            <person name="Kravitz S."/>
            <person name="Halpern A."/>
            <person name="Remington K."/>
            <person name="Beeson K."/>
            <person name="Tran B."/>
            <person name="Rogers Y.-H."/>
            <person name="Friedman R."/>
            <person name="Venter J.C."/>
        </authorList>
    </citation>
    <scope>NUCLEOTIDE SEQUENCE [LARGE SCALE GENOMIC DNA]</scope>
    <source>
        <strain evidence="16 17">Nb-231</strain>
    </source>
</reference>
<dbReference type="Gene3D" id="3.40.50.720">
    <property type="entry name" value="NAD(P)-binding Rossmann-like Domain"/>
    <property type="match status" value="1"/>
</dbReference>
<dbReference type="GO" id="GO:0004300">
    <property type="term" value="F:enoyl-CoA hydratase activity"/>
    <property type="evidence" value="ECO:0007669"/>
    <property type="project" value="UniProtKB-EC"/>
</dbReference>
<keyword evidence="6" id="KW-0442">Lipid degradation</keyword>
<evidence type="ECO:0000256" key="9">
    <source>
        <dbReference type="ARBA" id="ARBA00023098"/>
    </source>
</evidence>
<keyword evidence="7" id="KW-0560">Oxidoreductase</keyword>
<evidence type="ECO:0000256" key="4">
    <source>
        <dbReference type="ARBA" id="ARBA00012076"/>
    </source>
</evidence>
<evidence type="ECO:0000256" key="13">
    <source>
        <dbReference type="RuleBase" id="RU003707"/>
    </source>
</evidence>
<dbReference type="InterPro" id="IPR008927">
    <property type="entry name" value="6-PGluconate_DH-like_C_sf"/>
</dbReference>
<dbReference type="eggNOG" id="COG1024">
    <property type="taxonomic scope" value="Bacteria"/>
</dbReference>
<dbReference type="NCBIfam" id="NF008363">
    <property type="entry name" value="PRK11154.1"/>
    <property type="match status" value="1"/>
</dbReference>
<dbReference type="AlphaFoldDB" id="A4BL13"/>
<dbReference type="HOGENOM" id="CLU_009834_16_3_6"/>
<dbReference type="Pfam" id="PF00378">
    <property type="entry name" value="ECH_1"/>
    <property type="match status" value="1"/>
</dbReference>
<evidence type="ECO:0000256" key="10">
    <source>
        <dbReference type="ARBA" id="ARBA00023239"/>
    </source>
</evidence>
<dbReference type="Gene3D" id="1.10.1040.50">
    <property type="match status" value="1"/>
</dbReference>
<sequence>MATHEASVRGSDTPRPALCLERREDGIACIRIDCPGQSQNTLGRAEMNQASQLLDRLERDESVKGIIFISGKAGSFVAGVDIHLFEAFKSAAEASALSAEGQAIFDRIAAFRVPVVAAIDGVCFGGGLELALACHARVCTGSEQTRLGLPEVQLGLLPGGGGTQRLPRLIGLPAALDLMLTGKRLRATQAQRLGLVDDRVPTSILLDTALQWVEVCQRGRVRRGGGWLQALTAWALRGNPLGRAMVFKQARKQVAARTQGNYPAPTRLIECVERGLSEGIEPGLKAEAQAFGELAMTPQARQLINLYFATSAMKKDTGVADPDVEPRAVRRVGVLGAGLMGAGISFVTAARAKVPVRLKDVEPKGLASGLKYIDERIDQRLSRHAISRFEAERARCRVTPTLDFSGCRSLDLVIEAVFEDLELKHRMIREVEANCNADVIFASNTSSLPLARIAQAAERPQNVIGLHYFSPVDRMPLLEVIAHERTAPEVIATAMAFGRAQGKTPIVVRDGVGFYVNRILAPYLNEAVHLLEEGVAIDRIDQALVRFGFPVGPFKLLDEVGIDIIAKVAPVLHEAFGERMRPVSAVERMLEADRLGKKNGRGFYRYGGKRSGKEVDESVYGLLAVSTRQEMADTAIVERTLILLLNEAARCLDEGIIREARDGDVGAVFGIGFPPFLGGPFRYMDSRGLDAVASALAGFESSVGRRYAPAPLVSAMAREPRRFYPG</sequence>
<proteinExistence type="inferred from homology"/>
<dbReference type="PROSITE" id="PS00166">
    <property type="entry name" value="ENOYL_COA_HYDRATASE"/>
    <property type="match status" value="1"/>
</dbReference>
<dbReference type="OrthoDB" id="5389341at2"/>
<evidence type="ECO:0000256" key="12">
    <source>
        <dbReference type="ARBA" id="ARBA00049556"/>
    </source>
</evidence>
<evidence type="ECO:0000256" key="7">
    <source>
        <dbReference type="ARBA" id="ARBA00023002"/>
    </source>
</evidence>
<dbReference type="InterPro" id="IPR006108">
    <property type="entry name" value="3HC_DH_C"/>
</dbReference>
<evidence type="ECO:0000313" key="17">
    <source>
        <dbReference type="Proteomes" id="UP000003374"/>
    </source>
</evidence>
<dbReference type="PANTHER" id="PTHR43612:SF3">
    <property type="entry name" value="TRIFUNCTIONAL ENZYME SUBUNIT ALPHA, MITOCHONDRIAL"/>
    <property type="match status" value="1"/>
</dbReference>
<dbReference type="Gene3D" id="3.90.226.10">
    <property type="entry name" value="2-enoyl-CoA Hydratase, Chain A, domain 1"/>
    <property type="match status" value="1"/>
</dbReference>
<dbReference type="SUPFAM" id="SSF52096">
    <property type="entry name" value="ClpP/crotonase"/>
    <property type="match status" value="1"/>
</dbReference>
<comment type="catalytic activity">
    <reaction evidence="12">
        <text>a (3S)-3-hydroxyacyl-CoA + NAD(+) = a 3-oxoacyl-CoA + NADH + H(+)</text>
        <dbReference type="Rhea" id="RHEA:22432"/>
        <dbReference type="ChEBI" id="CHEBI:15378"/>
        <dbReference type="ChEBI" id="CHEBI:57318"/>
        <dbReference type="ChEBI" id="CHEBI:57540"/>
        <dbReference type="ChEBI" id="CHEBI:57945"/>
        <dbReference type="ChEBI" id="CHEBI:90726"/>
        <dbReference type="EC" id="1.1.1.35"/>
    </reaction>
</comment>
<dbReference type="Pfam" id="PF02737">
    <property type="entry name" value="3HCDH_N"/>
    <property type="match status" value="1"/>
</dbReference>
<dbReference type="Proteomes" id="UP000003374">
    <property type="component" value="Unassembled WGS sequence"/>
</dbReference>
<comment type="similarity">
    <text evidence="3">In the N-terminal section; belongs to the enoyl-CoA hydratase/isomerase family.</text>
</comment>
<evidence type="ECO:0000256" key="2">
    <source>
        <dbReference type="ARBA" id="ARBA00007005"/>
    </source>
</evidence>
<evidence type="ECO:0000256" key="5">
    <source>
        <dbReference type="ARBA" id="ARBA00022832"/>
    </source>
</evidence>
<feature type="domain" description="3-hydroxyacyl-CoA dehydrogenase NAD binding" evidence="15">
    <location>
        <begin position="332"/>
        <end position="510"/>
    </location>
</feature>
<dbReference type="SUPFAM" id="SSF48179">
    <property type="entry name" value="6-phosphogluconate dehydrogenase C-terminal domain-like"/>
    <property type="match status" value="2"/>
</dbReference>
<dbReference type="InterPro" id="IPR050136">
    <property type="entry name" value="FA_oxidation_alpha_subunit"/>
</dbReference>
<evidence type="ECO:0000259" key="15">
    <source>
        <dbReference type="Pfam" id="PF02737"/>
    </source>
</evidence>
<dbReference type="InterPro" id="IPR029045">
    <property type="entry name" value="ClpP/crotonase-like_dom_sf"/>
</dbReference>
<evidence type="ECO:0000256" key="3">
    <source>
        <dbReference type="ARBA" id="ARBA00008750"/>
    </source>
</evidence>
<dbReference type="GO" id="GO:0006635">
    <property type="term" value="P:fatty acid beta-oxidation"/>
    <property type="evidence" value="ECO:0007669"/>
    <property type="project" value="UniProtKB-UniPathway"/>
</dbReference>
<evidence type="ECO:0000259" key="14">
    <source>
        <dbReference type="Pfam" id="PF00725"/>
    </source>
</evidence>
<feature type="domain" description="3-hydroxyacyl-CoA dehydrogenase C-terminal" evidence="14">
    <location>
        <begin position="636"/>
        <end position="720"/>
    </location>
</feature>